<dbReference type="InterPro" id="IPR029056">
    <property type="entry name" value="Ribokinase-like"/>
</dbReference>
<comment type="caution">
    <text evidence="4">The sequence shown here is derived from an EMBL/GenBank/DDBJ whole genome shotgun (WGS) entry which is preliminary data.</text>
</comment>
<dbReference type="GO" id="GO:0016301">
    <property type="term" value="F:kinase activity"/>
    <property type="evidence" value="ECO:0007669"/>
    <property type="project" value="UniProtKB-KW"/>
</dbReference>
<evidence type="ECO:0000256" key="1">
    <source>
        <dbReference type="ARBA" id="ARBA00022679"/>
    </source>
</evidence>
<keyword evidence="1" id="KW-0808">Transferase</keyword>
<dbReference type="OrthoDB" id="4554146at2"/>
<dbReference type="RefSeq" id="WP_145810697.1">
    <property type="nucleotide sequence ID" value="NZ_VIVK01000001.1"/>
</dbReference>
<organism evidence="4 5">
    <name type="scientific">Kribbella amoyensis</name>
    <dbReference type="NCBI Taxonomy" id="996641"/>
    <lineage>
        <taxon>Bacteria</taxon>
        <taxon>Bacillati</taxon>
        <taxon>Actinomycetota</taxon>
        <taxon>Actinomycetes</taxon>
        <taxon>Propionibacteriales</taxon>
        <taxon>Kribbellaceae</taxon>
        <taxon>Kribbella</taxon>
    </lineage>
</organism>
<evidence type="ECO:0000256" key="2">
    <source>
        <dbReference type="ARBA" id="ARBA00022777"/>
    </source>
</evidence>
<dbReference type="EMBL" id="VIVK01000001">
    <property type="protein sequence ID" value="TWD83797.1"/>
    <property type="molecule type" value="Genomic_DNA"/>
</dbReference>
<dbReference type="PANTHER" id="PTHR10584">
    <property type="entry name" value="SUGAR KINASE"/>
    <property type="match status" value="1"/>
</dbReference>
<evidence type="ECO:0000313" key="5">
    <source>
        <dbReference type="Proteomes" id="UP000318380"/>
    </source>
</evidence>
<dbReference type="PRINTS" id="PR00990">
    <property type="entry name" value="RIBOKINASE"/>
</dbReference>
<dbReference type="PANTHER" id="PTHR10584:SF166">
    <property type="entry name" value="RIBOKINASE"/>
    <property type="match status" value="1"/>
</dbReference>
<evidence type="ECO:0000259" key="3">
    <source>
        <dbReference type="Pfam" id="PF00294"/>
    </source>
</evidence>
<accession>A0A561BY51</accession>
<evidence type="ECO:0000313" key="4">
    <source>
        <dbReference type="EMBL" id="TWD83797.1"/>
    </source>
</evidence>
<dbReference type="GO" id="GO:0006796">
    <property type="term" value="P:phosphate-containing compound metabolic process"/>
    <property type="evidence" value="ECO:0007669"/>
    <property type="project" value="UniProtKB-ARBA"/>
</dbReference>
<keyword evidence="2 4" id="KW-0418">Kinase</keyword>
<name>A0A561BY51_9ACTN</name>
<feature type="domain" description="Carbohydrate kinase PfkB" evidence="3">
    <location>
        <begin position="195"/>
        <end position="487"/>
    </location>
</feature>
<sequence length="513" mass="55409">MAERADWDSPDALVLINVLEKLRARDGLILSRLQDERNPVAAPLLGLAATRRYATVHNVKPASAALEVVGQCVRHTMSGTEQIVADAILALGLFADAYTRHGIDPRAIQSLSADSLGRRRTALLGHWRRLHESLGHPPTDPPSDRALRGTTEREVLRELARQLIRREVYSVGSKGAVLPASGDAPVPASAGSGGKVIVVGGAVMDATFRTKQLPARETSSEAYGFDLSPGGKGLTQAVAAARLGLDVSLIAAVADDRFGQEIMHYLRDEGVDTSLVKVVHEARTPFTGVIEMELGDSIAVNWRNQVDVRLDVRDIDQHSRALAGCDVVLVTFEIPRETVQQTLALAKSEGDDSPLVIVTPGQPYPDETISRHSLTQIDYLVAHAWELGRYAPAGQDRFDPDPVARNMLAYGVDTLCLLVNGGCTVYSEAAHEAFMVPTFPSIYKESSAARDAFCAALAAKLIDNERAFSEQVALWAAAAMSCATADFPLSNSMPNRKRVETLLSRSHFTIKAP</sequence>
<proteinExistence type="predicted"/>
<reference evidence="4 5" key="1">
    <citation type="submission" date="2019-06" db="EMBL/GenBank/DDBJ databases">
        <title>Sequencing the genomes of 1000 actinobacteria strains.</title>
        <authorList>
            <person name="Klenk H.-P."/>
        </authorList>
    </citation>
    <scope>NUCLEOTIDE SEQUENCE [LARGE SCALE GENOMIC DNA]</scope>
    <source>
        <strain evidence="4 5">DSM 24683</strain>
    </source>
</reference>
<keyword evidence="5" id="KW-1185">Reference proteome</keyword>
<dbReference type="InterPro" id="IPR011611">
    <property type="entry name" value="PfkB_dom"/>
</dbReference>
<dbReference type="AlphaFoldDB" id="A0A561BY51"/>
<protein>
    <submittedName>
        <fullName evidence="4">Ribokinase</fullName>
    </submittedName>
</protein>
<dbReference type="Pfam" id="PF00294">
    <property type="entry name" value="PfkB"/>
    <property type="match status" value="1"/>
</dbReference>
<dbReference type="Proteomes" id="UP000318380">
    <property type="component" value="Unassembled WGS sequence"/>
</dbReference>
<gene>
    <name evidence="4" type="ORF">FB561_4966</name>
</gene>
<dbReference type="SUPFAM" id="SSF53613">
    <property type="entry name" value="Ribokinase-like"/>
    <property type="match status" value="1"/>
</dbReference>
<dbReference type="Gene3D" id="3.40.1190.20">
    <property type="match status" value="1"/>
</dbReference>
<dbReference type="InterPro" id="IPR002139">
    <property type="entry name" value="Ribo/fructo_kinase"/>
</dbReference>